<sequence>MHSWGAEIYRFRKEATETKKSGKLPKNELVMRCSICKSSGHNKRGCHKSAREPSGSGTAAPSTVTSSDAEPSGSGRNRVKSKSSMPSSRIVSNDPIMVTRSVDVASDIGFKPSSGLKWKGKPSITIRRLQEIRGQHRIQIRTGGSNNLSQNSNFLHPQ</sequence>
<dbReference type="RefSeq" id="XP_009773155.1">
    <property type="nucleotide sequence ID" value="XM_009774853.1"/>
</dbReference>
<protein>
    <submittedName>
        <fullName evidence="3">Uncharacterized protein LOC104223418 isoform X2</fullName>
    </submittedName>
</protein>
<evidence type="ECO:0000313" key="3">
    <source>
        <dbReference type="RefSeq" id="XP_009773155.1"/>
    </source>
</evidence>
<reference evidence="3" key="2">
    <citation type="submission" date="2025-08" db="UniProtKB">
        <authorList>
            <consortium name="RefSeq"/>
        </authorList>
    </citation>
    <scope>IDENTIFICATION</scope>
    <source>
        <tissue evidence="3">Leaf</tissue>
    </source>
</reference>
<feature type="region of interest" description="Disordered" evidence="1">
    <location>
        <begin position="38"/>
        <end position="95"/>
    </location>
</feature>
<proteinExistence type="predicted"/>
<reference evidence="2" key="1">
    <citation type="journal article" date="2013" name="Genome Biol.">
        <title>Reference genomes and transcriptomes of Nicotiana sylvestris and Nicotiana tomentosiformis.</title>
        <authorList>
            <person name="Sierro N."/>
            <person name="Battey J.N."/>
            <person name="Ouadi S."/>
            <person name="Bovet L."/>
            <person name="Goepfert S."/>
            <person name="Bakaher N."/>
            <person name="Peitsch M.C."/>
            <person name="Ivanov N.V."/>
        </authorList>
    </citation>
    <scope>NUCLEOTIDE SEQUENCE [LARGE SCALE GENOMIC DNA]</scope>
</reference>
<dbReference type="Proteomes" id="UP000189701">
    <property type="component" value="Unplaced"/>
</dbReference>
<organism evidence="2 3">
    <name type="scientific">Nicotiana sylvestris</name>
    <name type="common">Wood tobacco</name>
    <name type="synonym">South American tobacco</name>
    <dbReference type="NCBI Taxonomy" id="4096"/>
    <lineage>
        <taxon>Eukaryota</taxon>
        <taxon>Viridiplantae</taxon>
        <taxon>Streptophyta</taxon>
        <taxon>Embryophyta</taxon>
        <taxon>Tracheophyta</taxon>
        <taxon>Spermatophyta</taxon>
        <taxon>Magnoliopsida</taxon>
        <taxon>eudicotyledons</taxon>
        <taxon>Gunneridae</taxon>
        <taxon>Pentapetalae</taxon>
        <taxon>asterids</taxon>
        <taxon>lamiids</taxon>
        <taxon>Solanales</taxon>
        <taxon>Solanaceae</taxon>
        <taxon>Nicotianoideae</taxon>
        <taxon>Nicotianeae</taxon>
        <taxon>Nicotiana</taxon>
    </lineage>
</organism>
<feature type="compositionally biased region" description="Polar residues" evidence="1">
    <location>
        <begin position="82"/>
        <end position="91"/>
    </location>
</feature>
<accession>A0A1U7WFY6</accession>
<dbReference type="AlphaFoldDB" id="A0A1U7WFY6"/>
<keyword evidence="2" id="KW-1185">Reference proteome</keyword>
<evidence type="ECO:0000313" key="2">
    <source>
        <dbReference type="Proteomes" id="UP000189701"/>
    </source>
</evidence>
<feature type="compositionally biased region" description="Polar residues" evidence="1">
    <location>
        <begin position="55"/>
        <end position="69"/>
    </location>
</feature>
<gene>
    <name evidence="3" type="primary">LOC104223418</name>
</gene>
<name>A0A1U7WFY6_NICSY</name>
<evidence type="ECO:0000256" key="1">
    <source>
        <dbReference type="SAM" id="MobiDB-lite"/>
    </source>
</evidence>